<organism evidence="3 4">
    <name type="scientific">Cytobacillus firmus</name>
    <name type="common">Bacillus firmus</name>
    <dbReference type="NCBI Taxonomy" id="1399"/>
    <lineage>
        <taxon>Bacteria</taxon>
        <taxon>Bacillati</taxon>
        <taxon>Bacillota</taxon>
        <taxon>Bacilli</taxon>
        <taxon>Bacillales</taxon>
        <taxon>Bacillaceae</taxon>
        <taxon>Cytobacillus</taxon>
    </lineage>
</organism>
<dbReference type="OrthoDB" id="2330154at2"/>
<dbReference type="AlphaFoldDB" id="A0A366JHZ3"/>
<gene>
    <name evidence="3" type="ORF">DFO70_1366</name>
</gene>
<accession>A0A366JHZ3</accession>
<feature type="transmembrane region" description="Helical" evidence="2">
    <location>
        <begin position="40"/>
        <end position="60"/>
    </location>
</feature>
<evidence type="ECO:0000256" key="1">
    <source>
        <dbReference type="SAM" id="Coils"/>
    </source>
</evidence>
<keyword evidence="2" id="KW-1133">Transmembrane helix</keyword>
<dbReference type="EMBL" id="QNSF01000036">
    <property type="protein sequence ID" value="RBP85974.1"/>
    <property type="molecule type" value="Genomic_DNA"/>
</dbReference>
<comment type="caution">
    <text evidence="3">The sequence shown here is derived from an EMBL/GenBank/DDBJ whole genome shotgun (WGS) entry which is preliminary data.</text>
</comment>
<dbReference type="RefSeq" id="WP_113885752.1">
    <property type="nucleotide sequence ID" value="NZ_QNSF01000036.1"/>
</dbReference>
<reference evidence="3 4" key="1">
    <citation type="submission" date="2018-06" db="EMBL/GenBank/DDBJ databases">
        <title>Freshwater and sediment microbial communities from various areas in North America, analyzing microbe dynamics in response to fracking.</title>
        <authorList>
            <person name="Lamendella R."/>
        </authorList>
    </citation>
    <scope>NUCLEOTIDE SEQUENCE [LARGE SCALE GENOMIC DNA]</scope>
    <source>
        <strain evidence="3 4">14_TX</strain>
    </source>
</reference>
<keyword evidence="4" id="KW-1185">Reference proteome</keyword>
<proteinExistence type="predicted"/>
<feature type="coiled-coil region" evidence="1">
    <location>
        <begin position="65"/>
        <end position="119"/>
    </location>
</feature>
<keyword evidence="2" id="KW-0812">Transmembrane</keyword>
<sequence>MKFKLVIIAVVILLMAPIFIAKLLEINFFSFARGEVDTWIMFWGSYLGAIVGASVVYFVAQLQMKKQHELQIKAIKIENENSTRREMHHFYLTNKLEKIEEMQEHFNKLSSLVLQLNNDLLIFAIACEAIEKDIKSKRENFDPKDKCPLGIFSGRC</sequence>
<name>A0A366JHZ3_CYTFI</name>
<dbReference type="Proteomes" id="UP000252731">
    <property type="component" value="Unassembled WGS sequence"/>
</dbReference>
<evidence type="ECO:0000256" key="2">
    <source>
        <dbReference type="SAM" id="Phobius"/>
    </source>
</evidence>
<keyword evidence="1" id="KW-0175">Coiled coil</keyword>
<protein>
    <submittedName>
        <fullName evidence="3">Uncharacterized protein</fullName>
    </submittedName>
</protein>
<evidence type="ECO:0000313" key="3">
    <source>
        <dbReference type="EMBL" id="RBP85974.1"/>
    </source>
</evidence>
<keyword evidence="2" id="KW-0472">Membrane</keyword>
<evidence type="ECO:0000313" key="4">
    <source>
        <dbReference type="Proteomes" id="UP000252731"/>
    </source>
</evidence>